<evidence type="ECO:0000313" key="8">
    <source>
        <dbReference type="EMBL" id="GAA5414318.1"/>
    </source>
</evidence>
<evidence type="ECO:0000256" key="3">
    <source>
        <dbReference type="ARBA" id="ARBA00022679"/>
    </source>
</evidence>
<keyword evidence="4 5" id="KW-0648">Protein biosynthesis</keyword>
<dbReference type="CDD" id="cd08646">
    <property type="entry name" value="FMT_core_Met-tRNA-FMT_N"/>
    <property type="match status" value="1"/>
</dbReference>
<dbReference type="Pfam" id="PF00551">
    <property type="entry name" value="Formyl_trans_N"/>
    <property type="match status" value="1"/>
</dbReference>
<name>A0ABP9U4M2_9BACT</name>
<dbReference type="SUPFAM" id="SSF53328">
    <property type="entry name" value="Formyltransferase"/>
    <property type="match status" value="1"/>
</dbReference>
<feature type="domain" description="Formyl transferase N-terminal" evidence="6">
    <location>
        <begin position="3"/>
        <end position="176"/>
    </location>
</feature>
<proteinExistence type="inferred from homology"/>
<dbReference type="InterPro" id="IPR002376">
    <property type="entry name" value="Formyl_transf_N"/>
</dbReference>
<dbReference type="InterPro" id="IPR005793">
    <property type="entry name" value="Formyl_trans_C"/>
</dbReference>
<feature type="domain" description="Formyl transferase C-terminal" evidence="7">
    <location>
        <begin position="203"/>
        <end position="300"/>
    </location>
</feature>
<evidence type="ECO:0000256" key="2">
    <source>
        <dbReference type="ARBA" id="ARBA00012261"/>
    </source>
</evidence>
<dbReference type="EC" id="2.1.2.9" evidence="2 5"/>
<evidence type="ECO:0000256" key="5">
    <source>
        <dbReference type="HAMAP-Rule" id="MF_00182"/>
    </source>
</evidence>
<comment type="function">
    <text evidence="5">Attaches a formyl group to the free amino group of methionyl-tRNA(fMet). The formyl group appears to play a dual role in the initiator identity of N-formylmethionyl-tRNA by promoting its recognition by IF2 and preventing the misappropriation of this tRNA by the elongation apparatus.</text>
</comment>
<dbReference type="InterPro" id="IPR041711">
    <property type="entry name" value="Met-tRNA-FMT_N"/>
</dbReference>
<dbReference type="InterPro" id="IPR036477">
    <property type="entry name" value="Formyl_transf_N_sf"/>
</dbReference>
<keyword evidence="3 5" id="KW-0808">Transferase</keyword>
<dbReference type="HAMAP" id="MF_00182">
    <property type="entry name" value="Formyl_trans"/>
    <property type="match status" value="1"/>
</dbReference>
<dbReference type="Gene3D" id="3.40.50.12230">
    <property type="match status" value="1"/>
</dbReference>
<dbReference type="InterPro" id="IPR044135">
    <property type="entry name" value="Met-tRNA-FMT_C"/>
</dbReference>
<comment type="similarity">
    <text evidence="1 5">Belongs to the Fmt family.</text>
</comment>
<dbReference type="Pfam" id="PF02911">
    <property type="entry name" value="Formyl_trans_C"/>
    <property type="match status" value="1"/>
</dbReference>
<evidence type="ECO:0000259" key="7">
    <source>
        <dbReference type="Pfam" id="PF02911"/>
    </source>
</evidence>
<dbReference type="Proteomes" id="UP001449582">
    <property type="component" value="Unassembled WGS sequence"/>
</dbReference>
<comment type="catalytic activity">
    <reaction evidence="5">
        <text>L-methionyl-tRNA(fMet) + (6R)-10-formyltetrahydrofolate = N-formyl-L-methionyl-tRNA(fMet) + (6S)-5,6,7,8-tetrahydrofolate + H(+)</text>
        <dbReference type="Rhea" id="RHEA:24380"/>
        <dbReference type="Rhea" id="RHEA-COMP:9952"/>
        <dbReference type="Rhea" id="RHEA-COMP:9953"/>
        <dbReference type="ChEBI" id="CHEBI:15378"/>
        <dbReference type="ChEBI" id="CHEBI:57453"/>
        <dbReference type="ChEBI" id="CHEBI:78530"/>
        <dbReference type="ChEBI" id="CHEBI:78844"/>
        <dbReference type="ChEBI" id="CHEBI:195366"/>
        <dbReference type="EC" id="2.1.2.9"/>
    </reaction>
</comment>
<dbReference type="InterPro" id="IPR005794">
    <property type="entry name" value="Fmt"/>
</dbReference>
<evidence type="ECO:0000256" key="1">
    <source>
        <dbReference type="ARBA" id="ARBA00010699"/>
    </source>
</evidence>
<dbReference type="InterPro" id="IPR011034">
    <property type="entry name" value="Formyl_transferase-like_C_sf"/>
</dbReference>
<dbReference type="CDD" id="cd08704">
    <property type="entry name" value="Met_tRNA_FMT_C"/>
    <property type="match status" value="1"/>
</dbReference>
<dbReference type="SUPFAM" id="SSF50486">
    <property type="entry name" value="FMT C-terminal domain-like"/>
    <property type="match status" value="1"/>
</dbReference>
<keyword evidence="9" id="KW-1185">Reference proteome</keyword>
<organism evidence="8 9">
    <name type="scientific">Ureaplasma ceti</name>
    <dbReference type="NCBI Taxonomy" id="3119530"/>
    <lineage>
        <taxon>Bacteria</taxon>
        <taxon>Bacillati</taxon>
        <taxon>Mycoplasmatota</taxon>
        <taxon>Mycoplasmoidales</taxon>
        <taxon>Mycoplasmoidaceae</taxon>
        <taxon>Ureaplasma</taxon>
    </lineage>
</organism>
<sequence>MTKVIFMGTPEIGKYVLQSLLDLQDVQVIAVVCQPDRLMNRKKEIIYQPVKQLALEHNIPVLQPNKVKEITEEIAQLQPDVIVTCAFGQFINKEILAIPTYGCFNVHASLLPKLRGGAPIHWAIINGETESGMTLMKMVSKMDAGDIISQMKCPISARETTASLYDKLKQLGYDIIQRDFHLLLQQDIPSVAQYEALVTFGYNITKEQEIVDFNNEAHVVDQWIRGLFSKPMANFNYQGELIKIHAAEMTSIPSKVAPGEISQITKEAIYIATKNFDIALTKIQLPNKKPLLIKELLNGNNVFTEWYRNHK</sequence>
<dbReference type="PANTHER" id="PTHR11138:SF5">
    <property type="entry name" value="METHIONYL-TRNA FORMYLTRANSFERASE, MITOCHONDRIAL"/>
    <property type="match status" value="1"/>
</dbReference>
<dbReference type="NCBIfam" id="TIGR00460">
    <property type="entry name" value="fmt"/>
    <property type="match status" value="1"/>
</dbReference>
<evidence type="ECO:0000313" key="9">
    <source>
        <dbReference type="Proteomes" id="UP001449582"/>
    </source>
</evidence>
<evidence type="ECO:0000256" key="4">
    <source>
        <dbReference type="ARBA" id="ARBA00022917"/>
    </source>
</evidence>
<evidence type="ECO:0000259" key="6">
    <source>
        <dbReference type="Pfam" id="PF00551"/>
    </source>
</evidence>
<accession>A0ABP9U4M2</accession>
<dbReference type="EMBL" id="BAABQM010000001">
    <property type="protein sequence ID" value="GAA5414318.1"/>
    <property type="molecule type" value="Genomic_DNA"/>
</dbReference>
<reference evidence="8" key="1">
    <citation type="submission" date="2024-02" db="EMBL/GenBank/DDBJ databases">
        <title>Draft genome sequence of new strains in genus Ureaplasma.</title>
        <authorList>
            <person name="Nakajima Y."/>
            <person name="Segawa T."/>
        </authorList>
    </citation>
    <scope>NUCLEOTIDE SEQUENCE [LARGE SCALE GENOMIC DNA]</scope>
    <source>
        <strain evidence="8">OM1</strain>
    </source>
</reference>
<dbReference type="RefSeq" id="WP_353289484.1">
    <property type="nucleotide sequence ID" value="NZ_BAABQM010000001.1"/>
</dbReference>
<comment type="caution">
    <text evidence="8">The sequence shown here is derived from an EMBL/GenBank/DDBJ whole genome shotgun (WGS) entry which is preliminary data.</text>
</comment>
<feature type="binding site" evidence="5">
    <location>
        <begin position="109"/>
        <end position="112"/>
    </location>
    <ligand>
        <name>(6S)-5,6,7,8-tetrahydrofolate</name>
        <dbReference type="ChEBI" id="CHEBI:57453"/>
    </ligand>
</feature>
<dbReference type="PANTHER" id="PTHR11138">
    <property type="entry name" value="METHIONYL-TRNA FORMYLTRANSFERASE"/>
    <property type="match status" value="1"/>
</dbReference>
<gene>
    <name evidence="5 8" type="primary">fmt</name>
    <name evidence="8" type="ORF">UREOM_0290</name>
</gene>
<protein>
    <recommendedName>
        <fullName evidence="2 5">Methionyl-tRNA formyltransferase</fullName>
        <ecNumber evidence="2 5">2.1.2.9</ecNumber>
    </recommendedName>
</protein>